<dbReference type="Gene3D" id="3.40.50.2020">
    <property type="match status" value="1"/>
</dbReference>
<accession>M0JFA1</accession>
<dbReference type="AlphaFoldDB" id="M0JFA1"/>
<evidence type="ECO:0000313" key="3">
    <source>
        <dbReference type="Proteomes" id="UP000011534"/>
    </source>
</evidence>
<dbReference type="InterPro" id="IPR029057">
    <property type="entry name" value="PRTase-like"/>
</dbReference>
<dbReference type="Pfam" id="PF00156">
    <property type="entry name" value="Pribosyltran"/>
    <property type="match status" value="1"/>
</dbReference>
<feature type="domain" description="Phosphoribosyltransferase" evidence="1">
    <location>
        <begin position="35"/>
        <end position="186"/>
    </location>
</feature>
<dbReference type="CDD" id="cd06223">
    <property type="entry name" value="PRTases_typeI"/>
    <property type="match status" value="1"/>
</dbReference>
<organism evidence="2 3">
    <name type="scientific">Haloarcula vallismortis ATCC 29715</name>
    <dbReference type="NCBI Taxonomy" id="662477"/>
    <lineage>
        <taxon>Archaea</taxon>
        <taxon>Methanobacteriati</taxon>
        <taxon>Methanobacteriota</taxon>
        <taxon>Stenosarchaea group</taxon>
        <taxon>Halobacteria</taxon>
        <taxon>Halobacteriales</taxon>
        <taxon>Haloarculaceae</taxon>
        <taxon>Haloarcula</taxon>
    </lineage>
</organism>
<dbReference type="EMBL" id="AOLQ01000038">
    <property type="protein sequence ID" value="EMA07661.1"/>
    <property type="molecule type" value="Genomic_DNA"/>
</dbReference>
<evidence type="ECO:0000259" key="1">
    <source>
        <dbReference type="Pfam" id="PF00156"/>
    </source>
</evidence>
<comment type="caution">
    <text evidence="2">The sequence shown here is derived from an EMBL/GenBank/DDBJ whole genome shotgun (WGS) entry which is preliminary data.</text>
</comment>
<dbReference type="Gene3D" id="3.30.1310.20">
    <property type="entry name" value="PRTase-like"/>
    <property type="match status" value="1"/>
</dbReference>
<keyword evidence="2" id="KW-0328">Glycosyltransferase</keyword>
<keyword evidence="3" id="KW-1185">Reference proteome</keyword>
<keyword evidence="2" id="KW-0808">Transferase</keyword>
<proteinExistence type="predicted"/>
<dbReference type="Proteomes" id="UP000011534">
    <property type="component" value="Unassembled WGS sequence"/>
</dbReference>
<dbReference type="SUPFAM" id="SSF53271">
    <property type="entry name" value="PRTase-like"/>
    <property type="match status" value="1"/>
</dbReference>
<evidence type="ECO:0000313" key="2">
    <source>
        <dbReference type="EMBL" id="EMA07661.1"/>
    </source>
</evidence>
<dbReference type="PATRIC" id="fig|662477.6.peg.1821"/>
<reference evidence="2 3" key="1">
    <citation type="journal article" date="2014" name="PLoS Genet.">
        <title>Phylogenetically driven sequencing of extremely halophilic archaea reveals strategies for static and dynamic osmo-response.</title>
        <authorList>
            <person name="Becker E.A."/>
            <person name="Seitzer P.M."/>
            <person name="Tritt A."/>
            <person name="Larsen D."/>
            <person name="Krusor M."/>
            <person name="Yao A.I."/>
            <person name="Wu D."/>
            <person name="Madern D."/>
            <person name="Eisen J.A."/>
            <person name="Darling A.E."/>
            <person name="Facciotti M.T."/>
        </authorList>
    </citation>
    <scope>NUCLEOTIDE SEQUENCE [LARGE SCALE GENOMIC DNA]</scope>
    <source>
        <strain evidence="2 3">ATCC 29715</strain>
    </source>
</reference>
<name>M0JFA1_HALVA</name>
<protein>
    <submittedName>
        <fullName evidence="2">Phosphoribosyltransferase</fullName>
    </submittedName>
</protein>
<sequence>MITMRDPLSCYMFTDRSDAAQQLVAALRRRDVVGDVVVTLAPNGVPVGNVVADATDRPMDVVVIQRIQAPNHPELTIGAVAPGGFSWINSPMMRFLEVNWEYVQEAKMHASDTVEARAVDYGETWGPLDVAGKRVLLVDDGIPTGAAMRVATQRLRKAGADEVVAAAPVAPPDVLEEVQQWADDVVVPLQPAAFQATADYYEEFDSVTDEEATTALSDLVQRRSA</sequence>
<gene>
    <name evidence="2" type="ORF">C437_09463</name>
</gene>
<dbReference type="GO" id="GO:0016757">
    <property type="term" value="F:glycosyltransferase activity"/>
    <property type="evidence" value="ECO:0007669"/>
    <property type="project" value="UniProtKB-KW"/>
</dbReference>
<dbReference type="InterPro" id="IPR000836">
    <property type="entry name" value="PRTase_dom"/>
</dbReference>